<dbReference type="InterPro" id="IPR044810">
    <property type="entry name" value="WRKY_plant"/>
</dbReference>
<comment type="caution">
    <text evidence="9">The sequence shown here is derived from an EMBL/GenBank/DDBJ whole genome shotgun (WGS) entry which is preliminary data.</text>
</comment>
<evidence type="ECO:0000313" key="10">
    <source>
        <dbReference type="Proteomes" id="UP000634136"/>
    </source>
</evidence>
<dbReference type="EMBL" id="JAAIUW010000009">
    <property type="protein sequence ID" value="KAF7815844.1"/>
    <property type="molecule type" value="Genomic_DNA"/>
</dbReference>
<comment type="subcellular location">
    <subcellularLocation>
        <location evidence="1">Nucleus</location>
    </subcellularLocation>
</comment>
<dbReference type="Pfam" id="PF03106">
    <property type="entry name" value="WRKY"/>
    <property type="match status" value="1"/>
</dbReference>
<keyword evidence="3" id="KW-0238">DNA-binding</keyword>
<dbReference type="SUPFAM" id="SSF118290">
    <property type="entry name" value="WRKY DNA-binding domain"/>
    <property type="match status" value="1"/>
</dbReference>
<evidence type="ECO:0000256" key="3">
    <source>
        <dbReference type="ARBA" id="ARBA00023125"/>
    </source>
</evidence>
<sequence>MMMEATCSDSMGNSNSDRHSSPLISFNGKRLVVDEMDFFADENSKKDSINNNTSHQQNNNIVDDEDHDHMLHSIELQVDFEALVAELEQMNAENRRLKEQIDQANNNYNALHMQLLKLMQKKQHDDDHHGIKETLDDQKRRNNGSKNMVAMQFIEMGVNADKNHNNFLRKDHHQSGEARLLGESKSSNNMVELKDHHHHGNYNHHHHNYKKMVDGNKGISRSSRDHHHNIITEQDQRDHMNDNDQNNNNNNNNNNNSNNNNNDHSEEAIVPGWLSNRVSKLSPSKRDNVNVDHQTSKTLSMIKKARVSVRARSESSMISDGCQWRKYGQKMAKGNPCPRAYYRCTMGAGCPVRKQVQRCAEDRSILITTYEGQHNHPLPPTAKTMASTTSAAASMLLSGSMPSSDPGAGIMNPNILESAVHCTQNFATLSASAPFPTITLDLTAQTNNNNNNNNNNNSSSQPPQMSNVLPPSLFGQSLVSDKTKFSGLHINGTHANNNNSSSEGTASFADTVNAATAAITADPNFTAALVAAVTTIIGSSYSNNGGGTNNA</sequence>
<dbReference type="SMART" id="SM00774">
    <property type="entry name" value="WRKY"/>
    <property type="match status" value="1"/>
</dbReference>
<dbReference type="PANTHER" id="PTHR31429">
    <property type="entry name" value="WRKY TRANSCRIPTION FACTOR 36-RELATED"/>
    <property type="match status" value="1"/>
</dbReference>
<evidence type="ECO:0000256" key="7">
    <source>
        <dbReference type="SAM" id="MobiDB-lite"/>
    </source>
</evidence>
<dbReference type="Gene3D" id="2.20.25.80">
    <property type="entry name" value="WRKY domain"/>
    <property type="match status" value="1"/>
</dbReference>
<dbReference type="FunFam" id="2.20.25.80:FF:000002">
    <property type="entry name" value="probable WRKY transcription factor 31"/>
    <property type="match status" value="1"/>
</dbReference>
<evidence type="ECO:0000256" key="5">
    <source>
        <dbReference type="ARBA" id="ARBA00023242"/>
    </source>
</evidence>
<feature type="coiled-coil region" evidence="6">
    <location>
        <begin position="73"/>
        <end position="121"/>
    </location>
</feature>
<dbReference type="AlphaFoldDB" id="A0A834T542"/>
<name>A0A834T542_9FABA</name>
<feature type="compositionally biased region" description="Low complexity" evidence="7">
    <location>
        <begin position="243"/>
        <end position="262"/>
    </location>
</feature>
<dbReference type="InterPro" id="IPR003657">
    <property type="entry name" value="WRKY_dom"/>
</dbReference>
<dbReference type="InterPro" id="IPR036576">
    <property type="entry name" value="WRKY_dom_sf"/>
</dbReference>
<keyword evidence="4" id="KW-0804">Transcription</keyword>
<dbReference type="Proteomes" id="UP000634136">
    <property type="component" value="Unassembled WGS sequence"/>
</dbReference>
<proteinExistence type="predicted"/>
<dbReference type="PROSITE" id="PS50811">
    <property type="entry name" value="WRKY"/>
    <property type="match status" value="1"/>
</dbReference>
<feature type="compositionally biased region" description="Low complexity" evidence="7">
    <location>
        <begin position="447"/>
        <end position="460"/>
    </location>
</feature>
<feature type="compositionally biased region" description="Basic and acidic residues" evidence="7">
    <location>
        <begin position="228"/>
        <end position="242"/>
    </location>
</feature>
<protein>
    <submittedName>
        <fullName evidence="9">Putative WRKY transcription factor 31</fullName>
    </submittedName>
</protein>
<evidence type="ECO:0000256" key="6">
    <source>
        <dbReference type="SAM" id="Coils"/>
    </source>
</evidence>
<dbReference type="GO" id="GO:0005634">
    <property type="term" value="C:nucleus"/>
    <property type="evidence" value="ECO:0007669"/>
    <property type="project" value="UniProtKB-SubCell"/>
</dbReference>
<feature type="region of interest" description="Disordered" evidence="7">
    <location>
        <begin position="196"/>
        <end position="266"/>
    </location>
</feature>
<feature type="domain" description="WRKY" evidence="8">
    <location>
        <begin position="313"/>
        <end position="379"/>
    </location>
</feature>
<keyword evidence="10" id="KW-1185">Reference proteome</keyword>
<keyword evidence="6" id="KW-0175">Coiled coil</keyword>
<feature type="region of interest" description="Disordered" evidence="7">
    <location>
        <begin position="443"/>
        <end position="473"/>
    </location>
</feature>
<dbReference type="GO" id="GO:0043565">
    <property type="term" value="F:sequence-specific DNA binding"/>
    <property type="evidence" value="ECO:0007669"/>
    <property type="project" value="InterPro"/>
</dbReference>
<accession>A0A834T542</accession>
<evidence type="ECO:0000313" key="9">
    <source>
        <dbReference type="EMBL" id="KAF7815844.1"/>
    </source>
</evidence>
<evidence type="ECO:0000256" key="1">
    <source>
        <dbReference type="ARBA" id="ARBA00004123"/>
    </source>
</evidence>
<feature type="compositionally biased region" description="Polar residues" evidence="7">
    <location>
        <begin position="461"/>
        <end position="473"/>
    </location>
</feature>
<feature type="region of interest" description="Disordered" evidence="7">
    <location>
        <begin position="1"/>
        <end position="21"/>
    </location>
</feature>
<organism evidence="9 10">
    <name type="scientific">Senna tora</name>
    <dbReference type="NCBI Taxonomy" id="362788"/>
    <lineage>
        <taxon>Eukaryota</taxon>
        <taxon>Viridiplantae</taxon>
        <taxon>Streptophyta</taxon>
        <taxon>Embryophyta</taxon>
        <taxon>Tracheophyta</taxon>
        <taxon>Spermatophyta</taxon>
        <taxon>Magnoliopsida</taxon>
        <taxon>eudicotyledons</taxon>
        <taxon>Gunneridae</taxon>
        <taxon>Pentapetalae</taxon>
        <taxon>rosids</taxon>
        <taxon>fabids</taxon>
        <taxon>Fabales</taxon>
        <taxon>Fabaceae</taxon>
        <taxon>Caesalpinioideae</taxon>
        <taxon>Cassia clade</taxon>
        <taxon>Senna</taxon>
    </lineage>
</organism>
<feature type="compositionally biased region" description="Basic residues" evidence="7">
    <location>
        <begin position="196"/>
        <end position="210"/>
    </location>
</feature>
<keyword evidence="5" id="KW-0539">Nucleus</keyword>
<gene>
    <name evidence="9" type="ORF">G2W53_029813</name>
</gene>
<evidence type="ECO:0000256" key="4">
    <source>
        <dbReference type="ARBA" id="ARBA00023163"/>
    </source>
</evidence>
<keyword evidence="2" id="KW-0805">Transcription regulation</keyword>
<evidence type="ECO:0000256" key="2">
    <source>
        <dbReference type="ARBA" id="ARBA00023015"/>
    </source>
</evidence>
<dbReference type="GO" id="GO:0003700">
    <property type="term" value="F:DNA-binding transcription factor activity"/>
    <property type="evidence" value="ECO:0007669"/>
    <property type="project" value="InterPro"/>
</dbReference>
<dbReference type="PANTHER" id="PTHR31429:SF81">
    <property type="entry name" value="TRANSCRIPTION FACTOR WRKY FAMILY-RELATED"/>
    <property type="match status" value="1"/>
</dbReference>
<evidence type="ECO:0000259" key="8">
    <source>
        <dbReference type="PROSITE" id="PS50811"/>
    </source>
</evidence>
<dbReference type="OrthoDB" id="2020995at2759"/>
<reference evidence="9" key="1">
    <citation type="submission" date="2020-09" db="EMBL/GenBank/DDBJ databases">
        <title>Genome-Enabled Discovery of Anthraquinone Biosynthesis in Senna tora.</title>
        <authorList>
            <person name="Kang S.-H."/>
            <person name="Pandey R.P."/>
            <person name="Lee C.-M."/>
            <person name="Sim J.-S."/>
            <person name="Jeong J.-T."/>
            <person name="Choi B.-S."/>
            <person name="Jung M."/>
            <person name="Ginzburg D."/>
            <person name="Zhao K."/>
            <person name="Won S.Y."/>
            <person name="Oh T.-J."/>
            <person name="Yu Y."/>
            <person name="Kim N.-H."/>
            <person name="Lee O.R."/>
            <person name="Lee T.-H."/>
            <person name="Bashyal P."/>
            <person name="Kim T.-S."/>
            <person name="Lee W.-H."/>
            <person name="Kawkins C."/>
            <person name="Kim C.-K."/>
            <person name="Kim J.S."/>
            <person name="Ahn B.O."/>
            <person name="Rhee S.Y."/>
            <person name="Sohng J.K."/>
        </authorList>
    </citation>
    <scope>NUCLEOTIDE SEQUENCE</scope>
    <source>
        <tissue evidence="9">Leaf</tissue>
    </source>
</reference>